<keyword evidence="9 10" id="KW-0961">Cell wall biogenesis/degradation</keyword>
<dbReference type="NCBIfam" id="TIGR01143">
    <property type="entry name" value="murF"/>
    <property type="match status" value="1"/>
</dbReference>
<organism evidence="14 15">
    <name type="scientific">Lactococcus cremoris subsp. tructae</name>
    <dbReference type="NCBI Taxonomy" id="542833"/>
    <lineage>
        <taxon>Bacteria</taxon>
        <taxon>Bacillati</taxon>
        <taxon>Bacillota</taxon>
        <taxon>Bacilli</taxon>
        <taxon>Lactobacillales</taxon>
        <taxon>Streptococcaceae</taxon>
        <taxon>Lactococcus</taxon>
    </lineage>
</organism>
<comment type="caution">
    <text evidence="14">The sequence shown here is derived from an EMBL/GenBank/DDBJ whole genome shotgun (WGS) entry which is preliminary data.</text>
</comment>
<dbReference type="InterPro" id="IPR004101">
    <property type="entry name" value="Mur_ligase_C"/>
</dbReference>
<accession>A0A2A5SUD8</accession>
<evidence type="ECO:0000256" key="8">
    <source>
        <dbReference type="ARBA" id="ARBA00023306"/>
    </source>
</evidence>
<keyword evidence="8 10" id="KW-0131">Cell cycle</keyword>
<dbReference type="GO" id="GO:0005737">
    <property type="term" value="C:cytoplasm"/>
    <property type="evidence" value="ECO:0007669"/>
    <property type="project" value="UniProtKB-SubCell"/>
</dbReference>
<evidence type="ECO:0000256" key="1">
    <source>
        <dbReference type="ARBA" id="ARBA00022490"/>
    </source>
</evidence>
<feature type="domain" description="Mur ligase central" evidence="13">
    <location>
        <begin position="124"/>
        <end position="302"/>
    </location>
</feature>
<gene>
    <name evidence="10" type="primary">murF</name>
    <name evidence="14" type="ORF">RU92_GL001822</name>
</gene>
<dbReference type="SUPFAM" id="SSF53623">
    <property type="entry name" value="MurD-like peptide ligases, catalytic domain"/>
    <property type="match status" value="1"/>
</dbReference>
<dbReference type="UniPathway" id="UPA00219"/>
<evidence type="ECO:0000256" key="10">
    <source>
        <dbReference type="HAMAP-Rule" id="MF_02019"/>
    </source>
</evidence>
<dbReference type="Gene3D" id="3.90.190.20">
    <property type="entry name" value="Mur ligase, C-terminal domain"/>
    <property type="match status" value="1"/>
</dbReference>
<reference evidence="14 15" key="1">
    <citation type="submission" date="2014-12" db="EMBL/GenBank/DDBJ databases">
        <title>Draft genome sequences of 10 type strains of Lactococcus.</title>
        <authorList>
            <person name="Sun Z."/>
            <person name="Zhong Z."/>
            <person name="Liu W."/>
            <person name="Zhang W."/>
            <person name="Zhang H."/>
        </authorList>
    </citation>
    <scope>NUCLEOTIDE SEQUENCE [LARGE SCALE GENOMIC DNA]</scope>
    <source>
        <strain evidence="14 15">DSM 21502</strain>
    </source>
</reference>
<dbReference type="Proteomes" id="UP000218711">
    <property type="component" value="Unassembled WGS sequence"/>
</dbReference>
<dbReference type="GO" id="GO:0071555">
    <property type="term" value="P:cell wall organization"/>
    <property type="evidence" value="ECO:0007669"/>
    <property type="project" value="UniProtKB-KW"/>
</dbReference>
<dbReference type="InterPro" id="IPR035911">
    <property type="entry name" value="MurE/MurF_N"/>
</dbReference>
<feature type="binding site" evidence="10">
    <location>
        <begin position="126"/>
        <end position="132"/>
    </location>
    <ligand>
        <name>ATP</name>
        <dbReference type="ChEBI" id="CHEBI:30616"/>
    </ligand>
</feature>
<sequence length="460" mass="51105">MKASHTKRVSSVWLCYNGVTMKLTIHEIAQVVGAKNDWSQLADLSVNKIEFDSRLIEKGDIFLPLKGARDGHDFIEIAFGNGAIISFSEKEVEQAHFLVDDNLAAFQKLAKYYLEKTKVPVIAVTGSNGKTTTKDMIAAVLSKKYKTYKTQGNHNNEIGLPYTILHMPEDTEKLVLEMGMDHPGDIDFLSQLAQPELALITLIGEAHLEFMGSRENIAKGKMGITAGLHGELIAPADPIINAFIPENQKISRFGLPGEDLFITKLIEHKERLTFETNFLDESITIPVPGKYNATNAMLAAYVGLHYGLTEAEIKNALKEVELTRNRTEWKKSKNGADLLSDVYNANPTAMRLILETFQAIPKNENGRKIAVLADMLELGPTAAQLHKEVLKSIDFTKIDKVYLYGEMMKNLADISTDKPVSYFTDLDLLTESLSADLKPADQVLFKGSNSMKLSEVVEKL</sequence>
<dbReference type="InterPro" id="IPR013221">
    <property type="entry name" value="Mur_ligase_cen"/>
</dbReference>
<dbReference type="InterPro" id="IPR036565">
    <property type="entry name" value="Mur-like_cat_sf"/>
</dbReference>
<dbReference type="InterPro" id="IPR005863">
    <property type="entry name" value="UDP-N-AcMur_synth"/>
</dbReference>
<comment type="catalytic activity">
    <reaction evidence="11">
        <text>D-alanyl-D-alanine + UDP-N-acetyl-alpha-D-muramoyl-L-alanyl-gamma-D-glutamyl-meso-2,6-diaminopimelate + ATP = UDP-N-acetyl-alpha-D-muramoyl-L-alanyl-gamma-D-glutamyl-meso-2,6-diaminopimeloyl-D-alanyl-D-alanine + ADP + phosphate + H(+)</text>
        <dbReference type="Rhea" id="RHEA:28374"/>
        <dbReference type="ChEBI" id="CHEBI:15378"/>
        <dbReference type="ChEBI" id="CHEBI:30616"/>
        <dbReference type="ChEBI" id="CHEBI:43474"/>
        <dbReference type="ChEBI" id="CHEBI:57822"/>
        <dbReference type="ChEBI" id="CHEBI:61386"/>
        <dbReference type="ChEBI" id="CHEBI:83905"/>
        <dbReference type="ChEBI" id="CHEBI:456216"/>
        <dbReference type="EC" id="6.3.2.10"/>
    </reaction>
</comment>
<evidence type="ECO:0000259" key="13">
    <source>
        <dbReference type="Pfam" id="PF08245"/>
    </source>
</evidence>
<dbReference type="InterPro" id="IPR036615">
    <property type="entry name" value="Mur_ligase_C_dom_sf"/>
</dbReference>
<dbReference type="GO" id="GO:0051301">
    <property type="term" value="P:cell division"/>
    <property type="evidence" value="ECO:0007669"/>
    <property type="project" value="UniProtKB-KW"/>
</dbReference>
<dbReference type="Gene3D" id="3.40.1190.10">
    <property type="entry name" value="Mur-like, catalytic domain"/>
    <property type="match status" value="1"/>
</dbReference>
<dbReference type="Gene3D" id="3.40.1390.10">
    <property type="entry name" value="MurE/MurF, N-terminal domain"/>
    <property type="match status" value="1"/>
</dbReference>
<comment type="pathway">
    <text evidence="10 11">Cell wall biogenesis; peptidoglycan biosynthesis.</text>
</comment>
<dbReference type="Pfam" id="PF08245">
    <property type="entry name" value="Mur_ligase_M"/>
    <property type="match status" value="1"/>
</dbReference>
<dbReference type="SUPFAM" id="SSF63418">
    <property type="entry name" value="MurE/MurF N-terminal domain"/>
    <property type="match status" value="1"/>
</dbReference>
<dbReference type="GO" id="GO:0005524">
    <property type="term" value="F:ATP binding"/>
    <property type="evidence" value="ECO:0007669"/>
    <property type="project" value="UniProtKB-UniRule"/>
</dbReference>
<comment type="function">
    <text evidence="10 11">Involved in cell wall formation. Catalyzes the final step in the synthesis of UDP-N-acetylmuramoyl-pentapeptide, the precursor of murein.</text>
</comment>
<keyword evidence="4 10" id="KW-0547">Nucleotide-binding</keyword>
<evidence type="ECO:0000256" key="4">
    <source>
        <dbReference type="ARBA" id="ARBA00022741"/>
    </source>
</evidence>
<evidence type="ECO:0000256" key="2">
    <source>
        <dbReference type="ARBA" id="ARBA00022598"/>
    </source>
</evidence>
<dbReference type="GO" id="GO:0008360">
    <property type="term" value="P:regulation of cell shape"/>
    <property type="evidence" value="ECO:0007669"/>
    <property type="project" value="UniProtKB-KW"/>
</dbReference>
<evidence type="ECO:0000256" key="7">
    <source>
        <dbReference type="ARBA" id="ARBA00022984"/>
    </source>
</evidence>
<keyword evidence="1 10" id="KW-0963">Cytoplasm</keyword>
<dbReference type="PANTHER" id="PTHR43024:SF1">
    <property type="entry name" value="UDP-N-ACETYLMURAMOYL-TRIPEPTIDE--D-ALANYL-D-ALANINE LIGASE"/>
    <property type="match status" value="1"/>
</dbReference>
<evidence type="ECO:0000256" key="11">
    <source>
        <dbReference type="RuleBase" id="RU004136"/>
    </source>
</evidence>
<dbReference type="EC" id="6.3.2.10" evidence="10 11"/>
<dbReference type="GO" id="GO:0009252">
    <property type="term" value="P:peptidoglycan biosynthetic process"/>
    <property type="evidence" value="ECO:0007669"/>
    <property type="project" value="UniProtKB-UniRule"/>
</dbReference>
<keyword evidence="5 10" id="KW-0067">ATP-binding</keyword>
<dbReference type="HAMAP" id="MF_02019">
    <property type="entry name" value="MurF"/>
    <property type="match status" value="1"/>
</dbReference>
<dbReference type="GO" id="GO:0047480">
    <property type="term" value="F:UDP-N-acetylmuramoyl-tripeptide-D-alanyl-D-alanine ligase activity"/>
    <property type="evidence" value="ECO:0007669"/>
    <property type="project" value="UniProtKB-UniRule"/>
</dbReference>
<evidence type="ECO:0000256" key="5">
    <source>
        <dbReference type="ARBA" id="ARBA00022840"/>
    </source>
</evidence>
<dbReference type="EMBL" id="JXKC01000003">
    <property type="protein sequence ID" value="PCS19491.1"/>
    <property type="molecule type" value="Genomic_DNA"/>
</dbReference>
<proteinExistence type="inferred from homology"/>
<dbReference type="GO" id="GO:0008766">
    <property type="term" value="F:UDP-N-acetylmuramoylalanyl-D-glutamyl-2,6-diaminopimelate-D-alanyl-D-alanine ligase activity"/>
    <property type="evidence" value="ECO:0007669"/>
    <property type="project" value="RHEA"/>
</dbReference>
<evidence type="ECO:0000256" key="6">
    <source>
        <dbReference type="ARBA" id="ARBA00022960"/>
    </source>
</evidence>
<dbReference type="Pfam" id="PF02875">
    <property type="entry name" value="Mur_ligase_C"/>
    <property type="match status" value="1"/>
</dbReference>
<evidence type="ECO:0000259" key="12">
    <source>
        <dbReference type="Pfam" id="PF02875"/>
    </source>
</evidence>
<keyword evidence="3 10" id="KW-0132">Cell division</keyword>
<evidence type="ECO:0000313" key="15">
    <source>
        <dbReference type="Proteomes" id="UP000218711"/>
    </source>
</evidence>
<protein>
    <recommendedName>
        <fullName evidence="10 11">UDP-N-acetylmuramoyl-tripeptide--D-alanyl-D-alanine ligase</fullName>
        <ecNumber evidence="10 11">6.3.2.10</ecNumber>
    </recommendedName>
    <alternativeName>
        <fullName evidence="10">D-alanyl-D-alanine-adding enzyme</fullName>
    </alternativeName>
</protein>
<evidence type="ECO:0000256" key="3">
    <source>
        <dbReference type="ARBA" id="ARBA00022618"/>
    </source>
</evidence>
<evidence type="ECO:0000256" key="9">
    <source>
        <dbReference type="ARBA" id="ARBA00023316"/>
    </source>
</evidence>
<keyword evidence="2 10" id="KW-0436">Ligase</keyword>
<dbReference type="AlphaFoldDB" id="A0A2A5SUD8"/>
<comment type="catalytic activity">
    <reaction evidence="10">
        <text>UDP-N-acetyl-alpha-D-muramoyl-L-alanyl-gamma-D-glutamyl-L-lysine + D-alanyl-D-alanine + ATP = UDP-N-acetyl-alpha-D-muramoyl-L-alanyl-gamma-D-glutamyl-L-lysyl-D-alanyl-D-alanine + ADP + phosphate + H(+)</text>
        <dbReference type="Rhea" id="RHEA:16085"/>
        <dbReference type="ChEBI" id="CHEBI:15378"/>
        <dbReference type="ChEBI" id="CHEBI:30616"/>
        <dbReference type="ChEBI" id="CHEBI:43474"/>
        <dbReference type="ChEBI" id="CHEBI:57822"/>
        <dbReference type="ChEBI" id="CHEBI:70758"/>
        <dbReference type="ChEBI" id="CHEBI:83903"/>
        <dbReference type="ChEBI" id="CHEBI:456216"/>
        <dbReference type="EC" id="6.3.2.10"/>
    </reaction>
</comment>
<comment type="subcellular location">
    <subcellularLocation>
        <location evidence="10 11">Cytoplasm</location>
    </subcellularLocation>
</comment>
<dbReference type="SUPFAM" id="SSF53244">
    <property type="entry name" value="MurD-like peptide ligases, peptide-binding domain"/>
    <property type="match status" value="1"/>
</dbReference>
<comment type="similarity">
    <text evidence="10">Belongs to the MurCDEF family. MurF subfamily.</text>
</comment>
<keyword evidence="7 10" id="KW-0573">Peptidoglycan synthesis</keyword>
<evidence type="ECO:0000313" key="14">
    <source>
        <dbReference type="EMBL" id="PCS19491.1"/>
    </source>
</evidence>
<dbReference type="PANTHER" id="PTHR43024">
    <property type="entry name" value="UDP-N-ACETYLMURAMOYL-TRIPEPTIDE--D-ALANYL-D-ALANINE LIGASE"/>
    <property type="match status" value="1"/>
</dbReference>
<dbReference type="InterPro" id="IPR051046">
    <property type="entry name" value="MurCDEF_CellWall_CoF430Synth"/>
</dbReference>
<feature type="domain" description="Mur ligase C-terminal" evidence="12">
    <location>
        <begin position="326"/>
        <end position="448"/>
    </location>
</feature>
<keyword evidence="6 10" id="KW-0133">Cell shape</keyword>
<name>A0A2A5SUD8_LACLC</name>